<comment type="caution">
    <text evidence="1">The sequence shown here is derived from an EMBL/GenBank/DDBJ whole genome shotgun (WGS) entry which is preliminary data.</text>
</comment>
<protein>
    <submittedName>
        <fullName evidence="1">Uncharacterized protein</fullName>
    </submittedName>
</protein>
<gene>
    <name evidence="1" type="ORF">CDAUBV1_LOCUS5569</name>
</gene>
<dbReference type="PANTHER" id="PTHR14343">
    <property type="entry name" value="VWFA DOMAIN-CONTAINING PROTEIN"/>
    <property type="match status" value="1"/>
</dbReference>
<dbReference type="PANTHER" id="PTHR14343:SF5">
    <property type="entry name" value="DUF4537 DOMAIN-CONTAINING PROTEIN"/>
    <property type="match status" value="1"/>
</dbReference>
<dbReference type="AlphaFoldDB" id="A0AAV2TBC6"/>
<dbReference type="Proteomes" id="UP001497525">
    <property type="component" value="Unassembled WGS sequence"/>
</dbReference>
<dbReference type="EMBL" id="CAXLJL010000134">
    <property type="protein sequence ID" value="CAL5132727.1"/>
    <property type="molecule type" value="Genomic_DNA"/>
</dbReference>
<sequence length="551" mass="62972">MSKSIHARLLIVGRRGNEDNTEECHKALNYREQSSADFLRRLAQCTCGTFAVLRTSQRRRDCDAGCIVWPVLKNRPSKEREFYTHMMMDTESVDTVASISGRIYPKWTKDYQPVLMSRTLACCPHPCKTEIQDKPAQETCVGDGCIGCLECTPHYHSPCRWTRTCINKRLVKDLNCRLRMCAEREADTNQWWLAWSAQDLRTYKLLEGRRVLARRKQNGQFYLGRIFKVESGDTADRAIICFGAFRSTSHAPHCHKDVGECSDAYIFESIPVTDLIDLAHALRHPIRPGDKVLVPCLWASGRCAQHSSQHCKTIKQVMYQAGTVISGRENRSQSRSNTFDSDSTLDDSSELVIELAPSNRQVGCHCVPSNRAIWIPPGVFERITLEQHMPANSRQWLRDKAFIPYTYPVGSAPGYPRDGDYKWLQTCKCYHNPHTVKGPVDYCQFHCGPELQVDYGLKSKCWPLIPVTEALMANPKGGYSSWNSKKETGIFPPGAKICPDHCCHCWKKQFCPVHNRSKRQRRRKRRHLVECDTLLDADCHIHEELDTPHSA</sequence>
<reference evidence="1" key="1">
    <citation type="submission" date="2024-06" db="EMBL/GenBank/DDBJ databases">
        <authorList>
            <person name="Liu X."/>
            <person name="Lenzi L."/>
            <person name="Haldenby T S."/>
            <person name="Uol C."/>
        </authorList>
    </citation>
    <scope>NUCLEOTIDE SEQUENCE</scope>
</reference>
<organism evidence="1 2">
    <name type="scientific">Calicophoron daubneyi</name>
    <name type="common">Rumen fluke</name>
    <name type="synonym">Paramphistomum daubneyi</name>
    <dbReference type="NCBI Taxonomy" id="300641"/>
    <lineage>
        <taxon>Eukaryota</taxon>
        <taxon>Metazoa</taxon>
        <taxon>Spiralia</taxon>
        <taxon>Lophotrochozoa</taxon>
        <taxon>Platyhelminthes</taxon>
        <taxon>Trematoda</taxon>
        <taxon>Digenea</taxon>
        <taxon>Plagiorchiida</taxon>
        <taxon>Pronocephalata</taxon>
        <taxon>Paramphistomoidea</taxon>
        <taxon>Paramphistomidae</taxon>
        <taxon>Calicophoron</taxon>
    </lineage>
</organism>
<accession>A0AAV2TBC6</accession>
<proteinExistence type="predicted"/>
<evidence type="ECO:0000313" key="1">
    <source>
        <dbReference type="EMBL" id="CAL5132727.1"/>
    </source>
</evidence>
<name>A0AAV2TBC6_CALDB</name>
<evidence type="ECO:0000313" key="2">
    <source>
        <dbReference type="Proteomes" id="UP001497525"/>
    </source>
</evidence>